<gene>
    <name evidence="2" type="ORF">B1B_17144</name>
</gene>
<accession>T0ZXB6</accession>
<proteinExistence type="predicted"/>
<dbReference type="AlphaFoldDB" id="T0ZXB6"/>
<dbReference type="EMBL" id="AUZY01011454">
    <property type="protein sequence ID" value="EQD34550.1"/>
    <property type="molecule type" value="Genomic_DNA"/>
</dbReference>
<reference evidence="2" key="1">
    <citation type="submission" date="2013-08" db="EMBL/GenBank/DDBJ databases">
        <authorList>
            <person name="Mendez C."/>
            <person name="Richter M."/>
            <person name="Ferrer M."/>
            <person name="Sanchez J."/>
        </authorList>
    </citation>
    <scope>NUCLEOTIDE SEQUENCE</scope>
</reference>
<keyword evidence="1" id="KW-0560">Oxidoreductase</keyword>
<protein>
    <submittedName>
        <fullName evidence="2">Short-chain dehydrogenase/reductase SDR</fullName>
    </submittedName>
</protein>
<name>T0ZXB6_9ZZZZ</name>
<dbReference type="Gene3D" id="3.40.50.720">
    <property type="entry name" value="NAD(P)-binding Rossmann-like Domain"/>
    <property type="match status" value="1"/>
</dbReference>
<dbReference type="InterPro" id="IPR002347">
    <property type="entry name" value="SDR_fam"/>
</dbReference>
<reference evidence="2" key="2">
    <citation type="journal article" date="2014" name="ISME J.">
        <title>Microbial stratification in low pH oxic and suboxic macroscopic growths along an acid mine drainage.</title>
        <authorList>
            <person name="Mendez-Garcia C."/>
            <person name="Mesa V."/>
            <person name="Sprenger R.R."/>
            <person name="Richter M."/>
            <person name="Diez M.S."/>
            <person name="Solano J."/>
            <person name="Bargiela R."/>
            <person name="Golyshina O.V."/>
            <person name="Manteca A."/>
            <person name="Ramos J.L."/>
            <person name="Gallego J.R."/>
            <person name="Llorente I."/>
            <person name="Martins Dos Santos V.A."/>
            <person name="Jensen O.N."/>
            <person name="Pelaez A.I."/>
            <person name="Sanchez J."/>
            <person name="Ferrer M."/>
        </authorList>
    </citation>
    <scope>NUCLEOTIDE SEQUENCE</scope>
</reference>
<feature type="non-terminal residue" evidence="2">
    <location>
        <position position="1"/>
    </location>
</feature>
<organism evidence="2">
    <name type="scientific">mine drainage metagenome</name>
    <dbReference type="NCBI Taxonomy" id="410659"/>
    <lineage>
        <taxon>unclassified sequences</taxon>
        <taxon>metagenomes</taxon>
        <taxon>ecological metagenomes</taxon>
    </lineage>
</organism>
<dbReference type="InterPro" id="IPR036291">
    <property type="entry name" value="NAD(P)-bd_dom_sf"/>
</dbReference>
<dbReference type="GO" id="GO:0016491">
    <property type="term" value="F:oxidoreductase activity"/>
    <property type="evidence" value="ECO:0007669"/>
    <property type="project" value="UniProtKB-KW"/>
</dbReference>
<dbReference type="Pfam" id="PF00106">
    <property type="entry name" value="adh_short"/>
    <property type="match status" value="1"/>
</dbReference>
<dbReference type="PANTHER" id="PTHR43157:SF31">
    <property type="entry name" value="PHOSPHATIDYLINOSITOL-GLYCAN BIOSYNTHESIS CLASS F PROTEIN"/>
    <property type="match status" value="1"/>
</dbReference>
<dbReference type="PANTHER" id="PTHR43157">
    <property type="entry name" value="PHOSPHATIDYLINOSITOL-GLYCAN BIOSYNTHESIS CLASS F PROTEIN-RELATED"/>
    <property type="match status" value="1"/>
</dbReference>
<evidence type="ECO:0000256" key="1">
    <source>
        <dbReference type="ARBA" id="ARBA00023002"/>
    </source>
</evidence>
<sequence>NSRIINTGSSLHKSGRPEFDFKHPWKYSAMKAYSTSKLMITMFSYSLAERFSGTGISVSVVEPGFVATNLGRNSGSGLLSASFRLMRPFQISANEAAKTPVYLASSADSLEINGKCFSRMKPVQTSQISHDKKKQDELWLQTSEALGLPNDV</sequence>
<evidence type="ECO:0000313" key="2">
    <source>
        <dbReference type="EMBL" id="EQD34550.1"/>
    </source>
</evidence>
<dbReference type="SUPFAM" id="SSF51735">
    <property type="entry name" value="NAD(P)-binding Rossmann-fold domains"/>
    <property type="match status" value="1"/>
</dbReference>
<comment type="caution">
    <text evidence="2">The sequence shown here is derived from an EMBL/GenBank/DDBJ whole genome shotgun (WGS) entry which is preliminary data.</text>
</comment>